<feature type="non-terminal residue" evidence="1">
    <location>
        <position position="1"/>
    </location>
</feature>
<sequence>VGINIPLRSLSNVEEEELPLTTKDYINLEAFSQLDLSNQENRKLEKNDFKISNFPNE</sequence>
<protein>
    <submittedName>
        <fullName evidence="1">Uncharacterized protein</fullName>
    </submittedName>
</protein>
<dbReference type="Proteomes" id="UP000076858">
    <property type="component" value="Unassembled WGS sequence"/>
</dbReference>
<accession>A0A162BW63</accession>
<gene>
    <name evidence="1" type="ORF">APZ42_006372</name>
</gene>
<dbReference type="EMBL" id="LRGB01017660">
    <property type="protein sequence ID" value="KZR98280.1"/>
    <property type="molecule type" value="Genomic_DNA"/>
</dbReference>
<keyword evidence="2" id="KW-1185">Reference proteome</keyword>
<evidence type="ECO:0000313" key="2">
    <source>
        <dbReference type="Proteomes" id="UP000076858"/>
    </source>
</evidence>
<evidence type="ECO:0000313" key="1">
    <source>
        <dbReference type="EMBL" id="KZR98280.1"/>
    </source>
</evidence>
<comment type="caution">
    <text evidence="1">The sequence shown here is derived from an EMBL/GenBank/DDBJ whole genome shotgun (WGS) entry which is preliminary data.</text>
</comment>
<dbReference type="AlphaFoldDB" id="A0A162BW63"/>
<name>A0A162BW63_9CRUS</name>
<feature type="non-terminal residue" evidence="1">
    <location>
        <position position="57"/>
    </location>
</feature>
<reference evidence="1 2" key="1">
    <citation type="submission" date="2016-03" db="EMBL/GenBank/DDBJ databases">
        <title>EvidentialGene: Evidence-directed Construction of Genes on Genomes.</title>
        <authorList>
            <person name="Gilbert D.G."/>
            <person name="Choi J.-H."/>
            <person name="Mockaitis K."/>
            <person name="Colbourne J."/>
            <person name="Pfrender M."/>
        </authorList>
    </citation>
    <scope>NUCLEOTIDE SEQUENCE [LARGE SCALE GENOMIC DNA]</scope>
    <source>
        <strain evidence="1 2">Xinb3</strain>
        <tissue evidence="1">Complete organism</tissue>
    </source>
</reference>
<organism evidence="1 2">
    <name type="scientific">Daphnia magna</name>
    <dbReference type="NCBI Taxonomy" id="35525"/>
    <lineage>
        <taxon>Eukaryota</taxon>
        <taxon>Metazoa</taxon>
        <taxon>Ecdysozoa</taxon>
        <taxon>Arthropoda</taxon>
        <taxon>Crustacea</taxon>
        <taxon>Branchiopoda</taxon>
        <taxon>Diplostraca</taxon>
        <taxon>Cladocera</taxon>
        <taxon>Anomopoda</taxon>
        <taxon>Daphniidae</taxon>
        <taxon>Daphnia</taxon>
    </lineage>
</organism>
<proteinExistence type="predicted"/>